<dbReference type="GO" id="GO:0006891">
    <property type="term" value="P:intra-Golgi vesicle-mediated transport"/>
    <property type="evidence" value="ECO:0007669"/>
    <property type="project" value="TreeGrafter"/>
</dbReference>
<proteinExistence type="predicted"/>
<dbReference type="InterPro" id="IPR022233">
    <property type="entry name" value="TRAPPC10/Trs130_C"/>
</dbReference>
<evidence type="ECO:0000313" key="7">
    <source>
        <dbReference type="EMBL" id="SPR00126.1"/>
    </source>
</evidence>
<geneLocation type="mitochondrion" evidence="7"/>
<keyword evidence="2" id="KW-0813">Transport</keyword>
<dbReference type="Pfam" id="PF23036">
    <property type="entry name" value="TRAPPC10_1st"/>
    <property type="match status" value="1"/>
</dbReference>
<dbReference type="Pfam" id="PF12584">
    <property type="entry name" value="TRAPPC10"/>
    <property type="match status" value="1"/>
</dbReference>
<dbReference type="EMBL" id="CDSF01000035">
    <property type="protein sequence ID" value="CEO95847.1"/>
    <property type="molecule type" value="Genomic_DNA"/>
</dbReference>
<dbReference type="AlphaFoldDB" id="A0A0G4IL74"/>
<evidence type="ECO:0000259" key="4">
    <source>
        <dbReference type="Pfam" id="PF12584"/>
    </source>
</evidence>
<evidence type="ECO:0008006" key="10">
    <source>
        <dbReference type="Google" id="ProtNLM"/>
    </source>
</evidence>
<dbReference type="EMBL" id="OVEO01000013">
    <property type="protein sequence ID" value="SPR00126.1"/>
    <property type="molecule type" value="Genomic_DNA"/>
</dbReference>
<reference evidence="6 8" key="1">
    <citation type="submission" date="2015-02" db="EMBL/GenBank/DDBJ databases">
        <authorList>
            <person name="Chooi Y.-H."/>
        </authorList>
    </citation>
    <scope>NUCLEOTIDE SEQUENCE [LARGE SCALE GENOMIC DNA]</scope>
    <source>
        <strain evidence="6">E3</strain>
    </source>
</reference>
<dbReference type="GO" id="GO:1990071">
    <property type="term" value="C:TRAPPII protein complex"/>
    <property type="evidence" value="ECO:0007669"/>
    <property type="project" value="InterPro"/>
</dbReference>
<evidence type="ECO:0000313" key="6">
    <source>
        <dbReference type="EMBL" id="CEO95847.1"/>
    </source>
</evidence>
<feature type="domain" description="TRAPPC10/Trs130 C-terminal" evidence="4">
    <location>
        <begin position="968"/>
        <end position="1050"/>
    </location>
</feature>
<keyword evidence="8" id="KW-1185">Reference proteome</keyword>
<evidence type="ECO:0000313" key="9">
    <source>
        <dbReference type="Proteomes" id="UP000290189"/>
    </source>
</evidence>
<keyword evidence="3" id="KW-0333">Golgi apparatus</keyword>
<dbReference type="Proteomes" id="UP000039324">
    <property type="component" value="Unassembled WGS sequence"/>
</dbReference>
<keyword evidence="7" id="KW-0496">Mitochondrion</keyword>
<comment type="subcellular location">
    <subcellularLocation>
        <location evidence="1">Golgi apparatus</location>
    </subcellularLocation>
</comment>
<dbReference type="InterPro" id="IPR045126">
    <property type="entry name" value="TRAPPC10/Trs130"/>
</dbReference>
<dbReference type="OrthoDB" id="10256906at2759"/>
<evidence type="ECO:0000259" key="5">
    <source>
        <dbReference type="Pfam" id="PF23036"/>
    </source>
</evidence>
<organism evidence="6 8">
    <name type="scientific">Plasmodiophora brassicae</name>
    <name type="common">Clubroot disease agent</name>
    <dbReference type="NCBI Taxonomy" id="37360"/>
    <lineage>
        <taxon>Eukaryota</taxon>
        <taxon>Sar</taxon>
        <taxon>Rhizaria</taxon>
        <taxon>Endomyxa</taxon>
        <taxon>Phytomyxea</taxon>
        <taxon>Plasmodiophorida</taxon>
        <taxon>Plasmodiophoridae</taxon>
        <taxon>Plasmodiophora</taxon>
    </lineage>
</organism>
<dbReference type="GO" id="GO:0005829">
    <property type="term" value="C:cytosol"/>
    <property type="evidence" value="ECO:0007669"/>
    <property type="project" value="GOC"/>
</dbReference>
<dbReference type="PANTHER" id="PTHR13251">
    <property type="entry name" value="EPILEPSY HOLOPROSENCEPHALY CANDIDATE 1/TMEM1"/>
    <property type="match status" value="1"/>
</dbReference>
<sequence>MAAASGVAGATGSPAPTVVAVRDPSGVWGLVEAGMARGLPLRDTQWKDPTGSFKVIRSLDLRFEQEPVQSAPFVSMLLFRCEDLEAFRRHRVLVDGFISDSNVQSQAWLVVMIAIGSSESQSINAGLSLARVRPSRRAFERLEAELGAITAGQNLGTSVLVEIFETTEDADRRQWDRLVDALKWCVIRTAERRSSEFEATARSLLRPTVQFAEYFALKERYSEFYENLTLADDALRQYDELDAFVDSHYQRVDCRALDGVCEDLPACPDWCALITASDPKPMQLSLDDSVLPDVFRSHIFSRQCRLLFRMRHPVQVCNRAIAFTRSVASGCSLQNRCMYVVTASTAVIHLCDDVVDVPQLDGLISQLLSFSLNLLERAGISLGFLEFRLERILFEIPSVSVVAASADAGSTPDSRSEAIPVTVPMLQSAFCNRDAFEKLYLSFASCVEYAFSSAGRNRFSVRVASRISTVLFRRGRLHRSLPLLLRDARSFPPGSEWASLCAPSLALAAQCQQLTKDLQGYIDSILELIRLPIHKEDLLKTVGQLFEEFIHRLRLFNESQVQFQRPTRLLVRITSAGLARQPTAAHVACSCDGFIGETLDIKLDVVSLSQYEFPIDSIRVIFESSASSSIVLDKCDVPPLAPGCNSISMSGFKPAVAGAYRVLSIQLFMAQLEFKFDPGDTAAAGETAMLPNIVIAARKATASLQVQLGSDPIRGLYLPVVCTISSGADELNDAHVRLQSHSQLSFADCDCLPATYVDGDDDRPLELSLKSGRIALPPCQPGSAIRIPLNVFAPDGLEPEHDLSTTLNYIADGSTLTVQSRETICFRDPLVLSSKFKVIRHKTFIQILLRCATSAAVELLSFDFQPGPFGFSNLNPSPAGQLVKPGIPYSLVFEIHESRERGPAHFDDAATFLDDDLDLSGKLRIQCRPVSVDDSQAGARFPVNLDFPVILKAPRHDVEYDVVISCGSRAALGEVLDFTVRLSKSQSSTSSALPVAYTIVVAEDSWIFSGRVHGRVVVSDSEHAVIQSKIIPVRCGYMRVPALELSQIVDAGAIVDVDPAKVRLQYDTQHVLVLPTGPFVSSVYEIAQDHLP</sequence>
<dbReference type="Proteomes" id="UP000290189">
    <property type="component" value="Unassembled WGS sequence"/>
</dbReference>
<evidence type="ECO:0000313" key="8">
    <source>
        <dbReference type="Proteomes" id="UP000039324"/>
    </source>
</evidence>
<dbReference type="PANTHER" id="PTHR13251:SF3">
    <property type="entry name" value="TRAFFICKING PROTEIN PARTICLE COMPLEX SUBUNIT 10"/>
    <property type="match status" value="1"/>
</dbReference>
<dbReference type="GO" id="GO:0034498">
    <property type="term" value="P:early endosome to Golgi transport"/>
    <property type="evidence" value="ECO:0007669"/>
    <property type="project" value="TreeGrafter"/>
</dbReference>
<evidence type="ECO:0000256" key="3">
    <source>
        <dbReference type="ARBA" id="ARBA00023034"/>
    </source>
</evidence>
<feature type="domain" description="TRAPPC10/Trs130 N-terminal" evidence="5">
    <location>
        <begin position="17"/>
        <end position="317"/>
    </location>
</feature>
<protein>
    <recommendedName>
        <fullName evidence="10">Trafficking protein particle complex subunit 11 domain-containing protein</fullName>
    </recommendedName>
</protein>
<evidence type="ECO:0000256" key="1">
    <source>
        <dbReference type="ARBA" id="ARBA00004555"/>
    </source>
</evidence>
<evidence type="ECO:0000256" key="2">
    <source>
        <dbReference type="ARBA" id="ARBA00022448"/>
    </source>
</evidence>
<accession>A0A0G4IL74</accession>
<dbReference type="InterPro" id="IPR056913">
    <property type="entry name" value="TRAPPC10/Trs130_N"/>
</dbReference>
<name>A0A0G4IL74_PLABS</name>
<reference evidence="7 9" key="2">
    <citation type="submission" date="2018-03" db="EMBL/GenBank/DDBJ databases">
        <authorList>
            <person name="Fogelqvist J."/>
        </authorList>
    </citation>
    <scope>NUCLEOTIDE SEQUENCE [LARGE SCALE GENOMIC DNA]</scope>
</reference>
<gene>
    <name evidence="6" type="ORF">PBRA_004560</name>
    <name evidence="7" type="ORF">PLBR_LOCUS7341</name>
</gene>
<dbReference type="STRING" id="37360.A0A0G4IL74"/>